<dbReference type="InterPro" id="IPR025064">
    <property type="entry name" value="DUF4005"/>
</dbReference>
<name>A0AAV5E2Y9_ELECO</name>
<dbReference type="Gene3D" id="1.20.5.190">
    <property type="match status" value="1"/>
</dbReference>
<dbReference type="PANTHER" id="PTHR32295:SF254">
    <property type="entry name" value="OS01G0743100 PROTEIN"/>
    <property type="match status" value="1"/>
</dbReference>
<feature type="compositionally biased region" description="Basic residues" evidence="5">
    <location>
        <begin position="285"/>
        <end position="295"/>
    </location>
</feature>
<proteinExistence type="inferred from homology"/>
<dbReference type="PANTHER" id="PTHR32295">
    <property type="entry name" value="IQ-DOMAIN 5-RELATED"/>
    <property type="match status" value="1"/>
</dbReference>
<comment type="function">
    <text evidence="4">May be involved in cooperative interactions with calmodulins or calmodulin-like proteins. Recruits calmodulin proteins to microtubules, thus being a potential scaffold in cellular signaling and trafficking. May associate with nucleic acids and regulate gene expression at the transcriptional or post-transcriptional level.</text>
</comment>
<organism evidence="7 8">
    <name type="scientific">Eleusine coracana subsp. coracana</name>
    <dbReference type="NCBI Taxonomy" id="191504"/>
    <lineage>
        <taxon>Eukaryota</taxon>
        <taxon>Viridiplantae</taxon>
        <taxon>Streptophyta</taxon>
        <taxon>Embryophyta</taxon>
        <taxon>Tracheophyta</taxon>
        <taxon>Spermatophyta</taxon>
        <taxon>Magnoliopsida</taxon>
        <taxon>Liliopsida</taxon>
        <taxon>Poales</taxon>
        <taxon>Poaceae</taxon>
        <taxon>PACMAD clade</taxon>
        <taxon>Chloridoideae</taxon>
        <taxon>Cynodonteae</taxon>
        <taxon>Eleusininae</taxon>
        <taxon>Eleusine</taxon>
    </lineage>
</organism>
<comment type="caution">
    <text evidence="7">The sequence shown here is derived from an EMBL/GenBank/DDBJ whole genome shotgun (WGS) entry which is preliminary data.</text>
</comment>
<keyword evidence="1" id="KW-0112">Calmodulin-binding</keyword>
<gene>
    <name evidence="7" type="primary">gb04806</name>
    <name evidence="7" type="ORF">PR202_gb04806</name>
</gene>
<dbReference type="GO" id="GO:0005516">
    <property type="term" value="F:calmodulin binding"/>
    <property type="evidence" value="ECO:0007669"/>
    <property type="project" value="UniProtKB-KW"/>
</dbReference>
<dbReference type="SUPFAM" id="SSF52540">
    <property type="entry name" value="P-loop containing nucleoside triphosphate hydrolases"/>
    <property type="match status" value="1"/>
</dbReference>
<comment type="similarity">
    <text evidence="2">Belongs to the IQD family.</text>
</comment>
<feature type="region of interest" description="Disordered" evidence="5">
    <location>
        <begin position="25"/>
        <end position="62"/>
    </location>
</feature>
<feature type="compositionally biased region" description="Basic and acidic residues" evidence="5">
    <location>
        <begin position="230"/>
        <end position="240"/>
    </location>
</feature>
<feature type="compositionally biased region" description="Low complexity" evidence="5">
    <location>
        <begin position="346"/>
        <end position="360"/>
    </location>
</feature>
<feature type="region of interest" description="Disordered" evidence="5">
    <location>
        <begin position="330"/>
        <end position="372"/>
    </location>
</feature>
<dbReference type="PROSITE" id="PS50096">
    <property type="entry name" value="IQ"/>
    <property type="match status" value="2"/>
</dbReference>
<feature type="region of interest" description="Disordered" evidence="5">
    <location>
        <begin position="184"/>
        <end position="304"/>
    </location>
</feature>
<accession>A0AAV5E2Y9</accession>
<evidence type="ECO:0000259" key="6">
    <source>
        <dbReference type="Pfam" id="PF13178"/>
    </source>
</evidence>
<dbReference type="SMART" id="SM00015">
    <property type="entry name" value="IQ"/>
    <property type="match status" value="2"/>
</dbReference>
<evidence type="ECO:0000256" key="2">
    <source>
        <dbReference type="ARBA" id="ARBA00024341"/>
    </source>
</evidence>
<protein>
    <recommendedName>
        <fullName evidence="6">DUF4005 domain-containing protein</fullName>
    </recommendedName>
</protein>
<evidence type="ECO:0000256" key="4">
    <source>
        <dbReference type="ARBA" id="ARBA00045534"/>
    </source>
</evidence>
<dbReference type="EMBL" id="BQKI01000073">
    <property type="protein sequence ID" value="GJN17713.1"/>
    <property type="molecule type" value="Genomic_DNA"/>
</dbReference>
<dbReference type="InterPro" id="IPR027417">
    <property type="entry name" value="P-loop_NTPase"/>
</dbReference>
<dbReference type="CDD" id="cd23767">
    <property type="entry name" value="IQCD"/>
    <property type="match status" value="1"/>
</dbReference>
<sequence length="423" mass="47183">MGRFMRWLKQLLTGRKEGRKTLEENRVGSDWNDGSEREKKRWSFAKQRRSGVDDGGGTPSGHQAAVVIDASAESPSLSPLVKSSFRRDEDEDVRGRQQEKAAVLIQKTFKGYLARKALRALRSLVKIQALVRGYLVSKQTAMTLRRLQTLVRLQSDSIAVKNNASYRRSMEQVRISAHEEMMRLNPPSTPVHRRRLSDSTDSNYERSPRIVEMDTCHLRSRSSRMSSRYTPDHPTTEYHQHRPAAALQQPPASCSPLPGKLQPARLSFRRSSHEHNHERDTRGSKTAHHTPRFAHHQQPYDSPAKSVVEYGATPRRTPCRDALVSPRYMAGTASSAARTRCHSAPRQRQQPAAEATAARTSLAHRAAGSRRPSSCCPHAHAGVCSQCSDASRRAGGCSDLSVDDEAAARDTTSTACGDYRSRS</sequence>
<feature type="compositionally biased region" description="Basic and acidic residues" evidence="5">
    <location>
        <begin position="85"/>
        <end position="97"/>
    </location>
</feature>
<dbReference type="AlphaFoldDB" id="A0AAV5E2Y9"/>
<comment type="subunit">
    <text evidence="3">Binds to multiple calmodulin (CaM) in the presence of Ca(2+) and CaM-like proteins.</text>
</comment>
<feature type="domain" description="DUF4005" evidence="6">
    <location>
        <begin position="291"/>
        <end position="365"/>
    </location>
</feature>
<evidence type="ECO:0000313" key="8">
    <source>
        <dbReference type="Proteomes" id="UP001054889"/>
    </source>
</evidence>
<feature type="compositionally biased region" description="Basic and acidic residues" evidence="5">
    <location>
        <begin position="203"/>
        <end position="217"/>
    </location>
</feature>
<evidence type="ECO:0000256" key="1">
    <source>
        <dbReference type="ARBA" id="ARBA00022860"/>
    </source>
</evidence>
<evidence type="ECO:0000313" key="7">
    <source>
        <dbReference type="EMBL" id="GJN17713.1"/>
    </source>
</evidence>
<keyword evidence="8" id="KW-1185">Reference proteome</keyword>
<feature type="region of interest" description="Disordered" evidence="5">
    <location>
        <begin position="389"/>
        <end position="423"/>
    </location>
</feature>
<dbReference type="InterPro" id="IPR000048">
    <property type="entry name" value="IQ_motif_EF-hand-BS"/>
</dbReference>
<dbReference type="Pfam" id="PF00612">
    <property type="entry name" value="IQ"/>
    <property type="match status" value="2"/>
</dbReference>
<dbReference type="Proteomes" id="UP001054889">
    <property type="component" value="Unassembled WGS sequence"/>
</dbReference>
<dbReference type="Pfam" id="PF13178">
    <property type="entry name" value="DUF4005"/>
    <property type="match status" value="1"/>
</dbReference>
<feature type="region of interest" description="Disordered" evidence="5">
    <location>
        <begin position="78"/>
        <end position="97"/>
    </location>
</feature>
<reference evidence="7" key="2">
    <citation type="submission" date="2021-12" db="EMBL/GenBank/DDBJ databases">
        <title>Resequencing data analysis of finger millet.</title>
        <authorList>
            <person name="Hatakeyama M."/>
            <person name="Aluri S."/>
            <person name="Balachadran M.T."/>
            <person name="Sivarajan S.R."/>
            <person name="Poveda L."/>
            <person name="Shimizu-Inatsugi R."/>
            <person name="Schlapbach R."/>
            <person name="Sreeman S.M."/>
            <person name="Shimizu K.K."/>
        </authorList>
    </citation>
    <scope>NUCLEOTIDE SEQUENCE</scope>
</reference>
<reference evidence="7" key="1">
    <citation type="journal article" date="2018" name="DNA Res.">
        <title>Multiple hybrid de novo genome assembly of finger millet, an orphan allotetraploid crop.</title>
        <authorList>
            <person name="Hatakeyama M."/>
            <person name="Aluri S."/>
            <person name="Balachadran M.T."/>
            <person name="Sivarajan S.R."/>
            <person name="Patrignani A."/>
            <person name="Gruter S."/>
            <person name="Poveda L."/>
            <person name="Shimizu-Inatsugi R."/>
            <person name="Baeten J."/>
            <person name="Francoijs K.J."/>
            <person name="Nataraja K.N."/>
            <person name="Reddy Y.A.N."/>
            <person name="Phadnis S."/>
            <person name="Ravikumar R.L."/>
            <person name="Schlapbach R."/>
            <person name="Sreeman S.M."/>
            <person name="Shimizu K.K."/>
        </authorList>
    </citation>
    <scope>NUCLEOTIDE SEQUENCE</scope>
</reference>
<feature type="compositionally biased region" description="Basic and acidic residues" evidence="5">
    <location>
        <begin position="271"/>
        <end position="283"/>
    </location>
</feature>
<evidence type="ECO:0000256" key="3">
    <source>
        <dbReference type="ARBA" id="ARBA00024378"/>
    </source>
</evidence>
<evidence type="ECO:0000256" key="5">
    <source>
        <dbReference type="SAM" id="MobiDB-lite"/>
    </source>
</evidence>